<keyword evidence="4 5" id="KW-0472">Membrane</keyword>
<feature type="transmembrane region" description="Helical" evidence="5">
    <location>
        <begin position="146"/>
        <end position="164"/>
    </location>
</feature>
<feature type="transmembrane region" description="Helical" evidence="5">
    <location>
        <begin position="47"/>
        <end position="67"/>
    </location>
</feature>
<name>A0A4R4VD12_9ACTN</name>
<evidence type="ECO:0000313" key="8">
    <source>
        <dbReference type="Proteomes" id="UP000294543"/>
    </source>
</evidence>
<dbReference type="InterPro" id="IPR009908">
    <property type="entry name" value="Methylamine_util_MauE"/>
</dbReference>
<evidence type="ECO:0000313" key="7">
    <source>
        <dbReference type="EMBL" id="TDD03349.1"/>
    </source>
</evidence>
<dbReference type="RefSeq" id="WP_132520167.1">
    <property type="nucleotide sequence ID" value="NZ_SMKP01000328.1"/>
</dbReference>
<dbReference type="GO" id="GO:0030416">
    <property type="term" value="P:methylamine metabolic process"/>
    <property type="evidence" value="ECO:0007669"/>
    <property type="project" value="InterPro"/>
</dbReference>
<evidence type="ECO:0000256" key="1">
    <source>
        <dbReference type="ARBA" id="ARBA00004141"/>
    </source>
</evidence>
<dbReference type="AlphaFoldDB" id="A0A4R4VD12"/>
<feature type="transmembrane region" description="Helical" evidence="5">
    <location>
        <begin position="121"/>
        <end position="140"/>
    </location>
</feature>
<comment type="caution">
    <text evidence="7">The sequence shown here is derived from an EMBL/GenBank/DDBJ whole genome shotgun (WGS) entry which is preliminary data.</text>
</comment>
<dbReference type="GO" id="GO:0016020">
    <property type="term" value="C:membrane"/>
    <property type="evidence" value="ECO:0007669"/>
    <property type="project" value="UniProtKB-SubCell"/>
</dbReference>
<evidence type="ECO:0000256" key="3">
    <source>
        <dbReference type="ARBA" id="ARBA00022989"/>
    </source>
</evidence>
<gene>
    <name evidence="7" type="ORF">E1294_50770</name>
</gene>
<dbReference type="Proteomes" id="UP000294543">
    <property type="component" value="Unassembled WGS sequence"/>
</dbReference>
<evidence type="ECO:0000256" key="5">
    <source>
        <dbReference type="SAM" id="Phobius"/>
    </source>
</evidence>
<evidence type="ECO:0000256" key="2">
    <source>
        <dbReference type="ARBA" id="ARBA00022692"/>
    </source>
</evidence>
<dbReference type="EMBL" id="SMKP01000328">
    <property type="protein sequence ID" value="TDD03349.1"/>
    <property type="molecule type" value="Genomic_DNA"/>
</dbReference>
<comment type="subcellular location">
    <subcellularLocation>
        <location evidence="1">Membrane</location>
        <topology evidence="1">Multi-pass membrane protein</topology>
    </subcellularLocation>
</comment>
<evidence type="ECO:0000256" key="4">
    <source>
        <dbReference type="ARBA" id="ARBA00023136"/>
    </source>
</evidence>
<proteinExistence type="predicted"/>
<evidence type="ECO:0000259" key="6">
    <source>
        <dbReference type="Pfam" id="PF07291"/>
    </source>
</evidence>
<dbReference type="Pfam" id="PF07291">
    <property type="entry name" value="MauE"/>
    <property type="match status" value="1"/>
</dbReference>
<accession>A0A4R4VD12</accession>
<keyword evidence="8" id="KW-1185">Reference proteome</keyword>
<feature type="transmembrane region" description="Helical" evidence="5">
    <location>
        <begin position="6"/>
        <end position="26"/>
    </location>
</feature>
<reference evidence="7 8" key="1">
    <citation type="submission" date="2019-03" db="EMBL/GenBank/DDBJ databases">
        <title>Draft genome sequences of novel Actinobacteria.</title>
        <authorList>
            <person name="Sahin N."/>
            <person name="Ay H."/>
            <person name="Saygin H."/>
        </authorList>
    </citation>
    <scope>NUCLEOTIDE SEQUENCE [LARGE SCALE GENOMIC DNA]</scope>
    <source>
        <strain evidence="7 8">KC712</strain>
    </source>
</reference>
<organism evidence="7 8">
    <name type="scientific">Nonomuraea diastatica</name>
    <dbReference type="NCBI Taxonomy" id="1848329"/>
    <lineage>
        <taxon>Bacteria</taxon>
        <taxon>Bacillati</taxon>
        <taxon>Actinomycetota</taxon>
        <taxon>Actinomycetes</taxon>
        <taxon>Streptosporangiales</taxon>
        <taxon>Streptosporangiaceae</taxon>
        <taxon>Nonomuraea</taxon>
    </lineage>
</organism>
<sequence length="183" mass="19171">MSYLLLACRIMLVGVFAVSLVSKVRSRAAYADFGRSVVEWRVVPRRWSARVVAGVVAGEAGVVLLLALPWTVLVGFVAGGLLLTAFTGAIAMTLRRGPSVTCRCFGAAKTRLGTAHVVRNLLLVAVCVTGTVAATMTAGLPSNAPGLGLTLTAAVVGVVFMVHLDDIAALRELWARPTVEGRK</sequence>
<keyword evidence="2 5" id="KW-0812">Transmembrane</keyword>
<feature type="domain" description="Methylamine utilisation protein MauE" evidence="6">
    <location>
        <begin position="1"/>
        <end position="131"/>
    </location>
</feature>
<keyword evidence="3 5" id="KW-1133">Transmembrane helix</keyword>
<feature type="transmembrane region" description="Helical" evidence="5">
    <location>
        <begin position="73"/>
        <end position="94"/>
    </location>
</feature>
<dbReference type="OrthoDB" id="3430313at2"/>
<protein>
    <submittedName>
        <fullName evidence="7">Methylamine utilization protein MauE</fullName>
    </submittedName>
</protein>